<feature type="signal peptide" evidence="1">
    <location>
        <begin position="1"/>
        <end position="23"/>
    </location>
</feature>
<protein>
    <recommendedName>
        <fullName evidence="4">DUF3659 domain-containing protein</fullName>
    </recommendedName>
</protein>
<dbReference type="EMBL" id="SBIW01000011">
    <property type="protein sequence ID" value="RWY48361.1"/>
    <property type="molecule type" value="Genomic_DNA"/>
</dbReference>
<feature type="chain" id="PRO_5019221428" description="DUF3659 domain-containing protein" evidence="1">
    <location>
        <begin position="24"/>
        <end position="151"/>
    </location>
</feature>
<proteinExistence type="predicted"/>
<comment type="caution">
    <text evidence="2">The sequence shown here is derived from an EMBL/GenBank/DDBJ whole genome shotgun (WGS) entry which is preliminary data.</text>
</comment>
<dbReference type="OrthoDB" id="1409548at2"/>
<keyword evidence="3" id="KW-1185">Reference proteome</keyword>
<evidence type="ECO:0000256" key="1">
    <source>
        <dbReference type="SAM" id="SignalP"/>
    </source>
</evidence>
<evidence type="ECO:0000313" key="2">
    <source>
        <dbReference type="EMBL" id="RWY48361.1"/>
    </source>
</evidence>
<keyword evidence="1" id="KW-0732">Signal</keyword>
<evidence type="ECO:0008006" key="4">
    <source>
        <dbReference type="Google" id="ProtNLM"/>
    </source>
</evidence>
<dbReference type="AlphaFoldDB" id="A0A444MJD9"/>
<organism evidence="2 3">
    <name type="scientific">Mucilaginibacter gilvus</name>
    <dbReference type="NCBI Taxonomy" id="2305909"/>
    <lineage>
        <taxon>Bacteria</taxon>
        <taxon>Pseudomonadati</taxon>
        <taxon>Bacteroidota</taxon>
        <taxon>Sphingobacteriia</taxon>
        <taxon>Sphingobacteriales</taxon>
        <taxon>Sphingobacteriaceae</taxon>
        <taxon>Mucilaginibacter</taxon>
    </lineage>
</organism>
<gene>
    <name evidence="2" type="ORF">EPL05_19655</name>
</gene>
<reference evidence="2 3" key="1">
    <citation type="submission" date="2019-01" db="EMBL/GenBank/DDBJ databases">
        <title>Mucilaginibacter antarcticum sp. nov., isolated from antarctic soil.</title>
        <authorList>
            <person name="Yan Y.-Q."/>
            <person name="Du Z.-J."/>
        </authorList>
    </citation>
    <scope>NUCLEOTIDE SEQUENCE [LARGE SCALE GENOMIC DNA]</scope>
    <source>
        <strain evidence="2 3">F01003</strain>
    </source>
</reference>
<dbReference type="Proteomes" id="UP000286701">
    <property type="component" value="Unassembled WGS sequence"/>
</dbReference>
<dbReference type="RefSeq" id="WP_128535708.1">
    <property type="nucleotide sequence ID" value="NZ_SBIW01000011.1"/>
</dbReference>
<accession>A0A444MJD9</accession>
<evidence type="ECO:0000313" key="3">
    <source>
        <dbReference type="Proteomes" id="UP000286701"/>
    </source>
</evidence>
<sequence length="151" mass="16673">MKKLNLLLLILLVITSGATGTFAQTVRDSSQKIFINAKGGIHNHAGTKLGYIDKNNMVRDNTGKELYFIDKDGSVIGSDGRKLGMAKKNGSYYNINGENVLNTKDIDKENCAILDPQGHNFGTTHKNYKLHACAAHCYWLMKAKEQAVKKS</sequence>
<name>A0A444MJD9_9SPHI</name>